<evidence type="ECO:0000313" key="2">
    <source>
        <dbReference type="Proteomes" id="UP001055992"/>
    </source>
</evidence>
<dbReference type="Proteomes" id="UP001055992">
    <property type="component" value="Segment"/>
</dbReference>
<protein>
    <submittedName>
        <fullName evidence="1">Uncharacterized protein</fullName>
    </submittedName>
</protein>
<proteinExistence type="predicted"/>
<evidence type="ECO:0000313" key="1">
    <source>
        <dbReference type="EMBL" id="URY99146.1"/>
    </source>
</evidence>
<organism evidence="1 2">
    <name type="scientific">Klebsiella phage 6937</name>
    <dbReference type="NCBI Taxonomy" id="2912294"/>
    <lineage>
        <taxon>Viruses</taxon>
        <taxon>Duplodnaviria</taxon>
        <taxon>Heunggongvirae</taxon>
        <taxon>Uroviricota</taxon>
        <taxon>Caudoviricetes</taxon>
        <taxon>Autographivirales</taxon>
        <taxon>Autonotataviridae</taxon>
        <taxon>Melnykvirinae</taxon>
        <taxon>Cullenvirus</taxon>
        <taxon>Cullenvirus 6937</taxon>
    </lineage>
</organism>
<keyword evidence="2" id="KW-1185">Reference proteome</keyword>
<name>A0A9E7M6I3_9CAUD</name>
<dbReference type="EMBL" id="OL362270">
    <property type="protein sequence ID" value="URY99146.1"/>
    <property type="molecule type" value="Genomic_DNA"/>
</dbReference>
<sequence>MTVKIKERTPAKALVHFRNIKPGQFFVYSSEHSERNLQLRTGTGAVIVETGVHDEEDIYSKDAVFEVIHDVDIFWG</sequence>
<reference evidence="1" key="1">
    <citation type="submission" date="2021-11" db="EMBL/GenBank/DDBJ databases">
        <title>The TAILOR 12: Case summaries of 12 patient that have undergone phage therapy for multidrug-resistant infections.</title>
        <authorList>
            <person name="Green S."/>
            <person name="Terwilliger A."/>
            <person name="Clark J."/>
            <person name="Salazar K."/>
            <person name="Maresso A."/>
        </authorList>
    </citation>
    <scope>NUCLEOTIDE SEQUENCE</scope>
</reference>
<gene>
    <name evidence="1" type="ORF">6937_0015</name>
</gene>
<accession>A0A9E7M6I3</accession>